<dbReference type="InterPro" id="IPR001734">
    <property type="entry name" value="Na/solute_symporter"/>
</dbReference>
<keyword evidence="5 7" id="KW-0472">Membrane</keyword>
<feature type="transmembrane region" description="Helical" evidence="7">
    <location>
        <begin position="76"/>
        <end position="104"/>
    </location>
</feature>
<feature type="transmembrane region" description="Helical" evidence="7">
    <location>
        <begin position="284"/>
        <end position="308"/>
    </location>
</feature>
<reference evidence="9" key="1">
    <citation type="submission" date="2017-02" db="EMBL/GenBank/DDBJ databases">
        <authorList>
            <person name="Varghese N."/>
            <person name="Submissions S."/>
        </authorList>
    </citation>
    <scope>NUCLEOTIDE SEQUENCE [LARGE SCALE GENOMIC DNA]</scope>
    <source>
        <strain evidence="9">DSM 3072</strain>
    </source>
</reference>
<feature type="transmembrane region" description="Helical" evidence="7">
    <location>
        <begin position="432"/>
        <end position="450"/>
    </location>
</feature>
<evidence type="ECO:0000256" key="7">
    <source>
        <dbReference type="SAM" id="Phobius"/>
    </source>
</evidence>
<feature type="transmembrane region" description="Helical" evidence="7">
    <location>
        <begin position="524"/>
        <end position="544"/>
    </location>
</feature>
<evidence type="ECO:0000313" key="8">
    <source>
        <dbReference type="EMBL" id="SKA66037.1"/>
    </source>
</evidence>
<organism evidence="8 9">
    <name type="scientific">Succinivibrio dextrinosolvens DSM 3072</name>
    <dbReference type="NCBI Taxonomy" id="1123324"/>
    <lineage>
        <taxon>Bacteria</taxon>
        <taxon>Pseudomonadati</taxon>
        <taxon>Pseudomonadota</taxon>
        <taxon>Gammaproteobacteria</taxon>
        <taxon>Aeromonadales</taxon>
        <taxon>Succinivibrionaceae</taxon>
        <taxon>Succinivibrio</taxon>
    </lineage>
</organism>
<dbReference type="EMBL" id="FUXX01000033">
    <property type="protein sequence ID" value="SKA66037.1"/>
    <property type="molecule type" value="Genomic_DNA"/>
</dbReference>
<feature type="transmembrane region" description="Helical" evidence="7">
    <location>
        <begin position="183"/>
        <end position="205"/>
    </location>
</feature>
<feature type="transmembrane region" description="Helical" evidence="7">
    <location>
        <begin position="355"/>
        <end position="379"/>
    </location>
</feature>
<dbReference type="STRING" id="83771.SAMN02910357_02181"/>
<keyword evidence="9" id="KW-1185">Reference proteome</keyword>
<dbReference type="Gene3D" id="1.20.1730.10">
    <property type="entry name" value="Sodium/glucose cotransporter"/>
    <property type="match status" value="1"/>
</dbReference>
<feature type="transmembrane region" description="Helical" evidence="7">
    <location>
        <begin position="457"/>
        <end position="479"/>
    </location>
</feature>
<evidence type="ECO:0000256" key="4">
    <source>
        <dbReference type="ARBA" id="ARBA00022989"/>
    </source>
</evidence>
<dbReference type="GO" id="GO:0005886">
    <property type="term" value="C:plasma membrane"/>
    <property type="evidence" value="ECO:0007669"/>
    <property type="project" value="TreeGrafter"/>
</dbReference>
<evidence type="ECO:0000256" key="1">
    <source>
        <dbReference type="ARBA" id="ARBA00004141"/>
    </source>
</evidence>
<keyword evidence="4 7" id="KW-1133">Transmembrane helix</keyword>
<feature type="transmembrane region" description="Helical" evidence="7">
    <location>
        <begin position="125"/>
        <end position="147"/>
    </location>
</feature>
<sequence>MENVVAGLSTVDYVIFGVYALVVIAIGLFASKKNTQSAEGYFLAGKSIPWWAVGASLIAANISAEQFIGMSGSGFAIGFGIAAYEFMAAVTLILVGKYFLPIFIEKGIYTIPEFVEKRFNKTLKTILAVFWLCLYIFVNLSSVLYLGGTALQVILGIPMMYAILGLAAFALIYSVYGGLSAVVWTDVIQVAVLVIGGFATSYLSLKWIGGDNGAMAGLSTLINEVPEHFTMILDQSNPQFSNLPGIAVLIGGMWVANLYYWGFNQYIIQRTFAAKSVDEAQKGLVFAAFLKCITPIIVVIPGIAAYYITVHNPAMLESMKEMYGEMVANNIPTMDHTDSAYPWVAQLLPVGVKGLVFAALSAAIVSSLASMLNSTATIFTMDIFKEYINKNASDLTLVTVGRITAVCALVVAIFLAPMLSTLGQAFQYIQEYTGVVSPGILAVFVCGLFYKKTTSNAAIIGVLASIVIALLLKFLPINMPFIDQMMYTLVLTIAVIVFVSLSSNPVDDDEKAIKTTAETFKTSGGFAIASYAVLLIVAVIYAAFWNPQLGFGF</sequence>
<dbReference type="AlphaFoldDB" id="A0A1T4VM75"/>
<dbReference type="PANTHER" id="PTHR11819:SF195">
    <property type="entry name" value="SODIUM_GLUCOSE COTRANSPORTER 4"/>
    <property type="match status" value="1"/>
</dbReference>
<dbReference type="PANTHER" id="PTHR11819">
    <property type="entry name" value="SOLUTE CARRIER FAMILY 5"/>
    <property type="match status" value="1"/>
</dbReference>
<dbReference type="PROSITE" id="PS50283">
    <property type="entry name" value="NA_SOLUT_SYMP_3"/>
    <property type="match status" value="1"/>
</dbReference>
<dbReference type="GO" id="GO:0005412">
    <property type="term" value="F:D-glucose:sodium symporter activity"/>
    <property type="evidence" value="ECO:0007669"/>
    <property type="project" value="TreeGrafter"/>
</dbReference>
<evidence type="ECO:0000256" key="3">
    <source>
        <dbReference type="ARBA" id="ARBA00022692"/>
    </source>
</evidence>
<dbReference type="CDD" id="cd10325">
    <property type="entry name" value="SLC5sbd_vSGLT"/>
    <property type="match status" value="1"/>
</dbReference>
<evidence type="ECO:0000256" key="5">
    <source>
        <dbReference type="ARBA" id="ARBA00023136"/>
    </source>
</evidence>
<name>A0A1T4VM75_9GAMM</name>
<evidence type="ECO:0000256" key="2">
    <source>
        <dbReference type="ARBA" id="ARBA00006434"/>
    </source>
</evidence>
<proteinExistence type="inferred from homology"/>
<feature type="transmembrane region" description="Helical" evidence="7">
    <location>
        <begin position="13"/>
        <end position="31"/>
    </location>
</feature>
<feature type="transmembrane region" description="Helical" evidence="7">
    <location>
        <begin position="153"/>
        <end position="176"/>
    </location>
</feature>
<comment type="similarity">
    <text evidence="2 6">Belongs to the sodium:solute symporter (SSF) (TC 2.A.21) family.</text>
</comment>
<dbReference type="NCBIfam" id="TIGR00813">
    <property type="entry name" value="sss"/>
    <property type="match status" value="1"/>
</dbReference>
<dbReference type="Pfam" id="PF00474">
    <property type="entry name" value="SSF"/>
    <property type="match status" value="1"/>
</dbReference>
<dbReference type="InterPro" id="IPR038377">
    <property type="entry name" value="Na/Glc_symporter_sf"/>
</dbReference>
<feature type="transmembrane region" description="Helical" evidence="7">
    <location>
        <begin position="43"/>
        <end position="64"/>
    </location>
</feature>
<evidence type="ECO:0000313" key="9">
    <source>
        <dbReference type="Proteomes" id="UP000242432"/>
    </source>
</evidence>
<feature type="transmembrane region" description="Helical" evidence="7">
    <location>
        <begin position="400"/>
        <end position="420"/>
    </location>
</feature>
<keyword evidence="3 7" id="KW-0812">Transmembrane</keyword>
<gene>
    <name evidence="8" type="ORF">SAMN02745213_01747</name>
</gene>
<dbReference type="RefSeq" id="WP_078929127.1">
    <property type="nucleotide sequence ID" value="NZ_FUXX01000033.1"/>
</dbReference>
<feature type="transmembrane region" description="Helical" evidence="7">
    <location>
        <begin position="243"/>
        <end position="263"/>
    </location>
</feature>
<feature type="transmembrane region" description="Helical" evidence="7">
    <location>
        <begin position="485"/>
        <end position="503"/>
    </location>
</feature>
<dbReference type="Proteomes" id="UP000242432">
    <property type="component" value="Unassembled WGS sequence"/>
</dbReference>
<protein>
    <submittedName>
        <fullName evidence="8">Solute:Na+ symporter, SSS family</fullName>
    </submittedName>
</protein>
<evidence type="ECO:0000256" key="6">
    <source>
        <dbReference type="RuleBase" id="RU362091"/>
    </source>
</evidence>
<comment type="subcellular location">
    <subcellularLocation>
        <location evidence="1">Membrane</location>
        <topology evidence="1">Multi-pass membrane protein</topology>
    </subcellularLocation>
</comment>
<accession>A0A1T4VM75</accession>